<comment type="similarity">
    <text evidence="3">Belongs to the polysaccharide deacetylase family.</text>
</comment>
<evidence type="ECO:0000313" key="9">
    <source>
        <dbReference type="EMBL" id="MCG2632377.1"/>
    </source>
</evidence>
<dbReference type="GO" id="GO:0005975">
    <property type="term" value="P:carbohydrate metabolic process"/>
    <property type="evidence" value="ECO:0007669"/>
    <property type="project" value="InterPro"/>
</dbReference>
<reference evidence="9" key="1">
    <citation type="submission" date="2022-01" db="EMBL/GenBank/DDBJ databases">
        <title>Genome sequnece data of strain Bradyrhizobium sp. nov.</title>
        <authorList>
            <person name="Zhang J."/>
        </authorList>
    </citation>
    <scope>NUCLEOTIDE SEQUENCE</scope>
    <source>
        <strain evidence="9">WYCCWR 13023</strain>
    </source>
</reference>
<feature type="domain" description="NodB homology" evidence="8">
    <location>
        <begin position="67"/>
        <end position="119"/>
    </location>
</feature>
<dbReference type="Pfam" id="PF01522">
    <property type="entry name" value="Polysacc_deac_1"/>
    <property type="match status" value="1"/>
</dbReference>
<evidence type="ECO:0000259" key="8">
    <source>
        <dbReference type="PROSITE" id="PS51677"/>
    </source>
</evidence>
<dbReference type="InterPro" id="IPR011330">
    <property type="entry name" value="Glyco_hydro/deAcase_b/a-brl"/>
</dbReference>
<evidence type="ECO:0000259" key="7">
    <source>
        <dbReference type="PROSITE" id="PS51205"/>
    </source>
</evidence>
<dbReference type="PANTHER" id="PTHR34216">
    <property type="match status" value="1"/>
</dbReference>
<evidence type="ECO:0000256" key="3">
    <source>
        <dbReference type="ARBA" id="ARBA00010973"/>
    </source>
</evidence>
<comment type="subcellular location">
    <subcellularLocation>
        <location evidence="2">Secreted</location>
    </subcellularLocation>
</comment>
<comment type="caution">
    <text evidence="9">The sequence shown here is derived from an EMBL/GenBank/DDBJ whole genome shotgun (WGS) entry which is preliminary data.</text>
</comment>
<evidence type="ECO:0000256" key="6">
    <source>
        <dbReference type="ARBA" id="ARBA00032976"/>
    </source>
</evidence>
<protein>
    <recommendedName>
        <fullName evidence="4">Chitooligosaccharide deacetylase</fullName>
    </recommendedName>
    <alternativeName>
        <fullName evidence="6">Nodulation protein B</fullName>
    </alternativeName>
</protein>
<dbReference type="Proteomes" id="UP001139054">
    <property type="component" value="Unassembled WGS sequence"/>
</dbReference>
<organism evidence="9 10">
    <name type="scientific">Bradyrhizobium zhengyangense</name>
    <dbReference type="NCBI Taxonomy" id="2911009"/>
    <lineage>
        <taxon>Bacteria</taxon>
        <taxon>Pseudomonadati</taxon>
        <taxon>Pseudomonadota</taxon>
        <taxon>Alphaproteobacteria</taxon>
        <taxon>Hyphomicrobiales</taxon>
        <taxon>Nitrobacteraceae</taxon>
        <taxon>Bradyrhizobium</taxon>
    </lineage>
</organism>
<dbReference type="GO" id="GO:0016810">
    <property type="term" value="F:hydrolase activity, acting on carbon-nitrogen (but not peptide) bonds"/>
    <property type="evidence" value="ECO:0007669"/>
    <property type="project" value="InterPro"/>
</dbReference>
<evidence type="ECO:0000256" key="5">
    <source>
        <dbReference type="ARBA" id="ARBA00022729"/>
    </source>
</evidence>
<gene>
    <name evidence="9" type="ORF">L6654_37825</name>
</gene>
<dbReference type="RefSeq" id="WP_237891946.1">
    <property type="nucleotide sequence ID" value="NZ_JAKLTY010000040.1"/>
</dbReference>
<sequence>MAAEVALPIVVYHQIRNTPEGPSDSLEAISLERFESEVRFLHEKGYLTLSAREVVDYMRGAIPSQQKIVAVQFDDGWKSSQLALPILDRYGFKATFWIIAGKGIGWSQMDWTAAQFVRD</sequence>
<dbReference type="InterPro" id="IPR002509">
    <property type="entry name" value="NODB_dom"/>
</dbReference>
<proteinExistence type="inferred from homology"/>
<evidence type="ECO:0000313" key="10">
    <source>
        <dbReference type="Proteomes" id="UP001139054"/>
    </source>
</evidence>
<dbReference type="SUPFAM" id="SSF88713">
    <property type="entry name" value="Glycoside hydrolase/deacetylase"/>
    <property type="match status" value="1"/>
</dbReference>
<dbReference type="PROSITE" id="PS51677">
    <property type="entry name" value="NODB"/>
    <property type="match status" value="1"/>
</dbReference>
<accession>A0A9X1RDP3</accession>
<comment type="function">
    <text evidence="1">Is involved in generating a small heat-stable compound (Nod), an acylated oligomer of N-acetylglucosamine, that stimulates mitosis in various plant protoplasts.</text>
</comment>
<keyword evidence="5" id="KW-0732">Signal</keyword>
<dbReference type="InterPro" id="IPR003123">
    <property type="entry name" value="VPS9"/>
</dbReference>
<name>A0A9X1RDP3_9BRAD</name>
<evidence type="ECO:0000256" key="1">
    <source>
        <dbReference type="ARBA" id="ARBA00003236"/>
    </source>
</evidence>
<dbReference type="GO" id="GO:0005576">
    <property type="term" value="C:extracellular region"/>
    <property type="evidence" value="ECO:0007669"/>
    <property type="project" value="UniProtKB-SubCell"/>
</dbReference>
<dbReference type="AlphaFoldDB" id="A0A9X1RDP3"/>
<dbReference type="InterPro" id="IPR051398">
    <property type="entry name" value="Polysacch_Deacetylase"/>
</dbReference>
<feature type="domain" description="VPS9" evidence="7">
    <location>
        <begin position="1"/>
        <end position="67"/>
    </location>
</feature>
<evidence type="ECO:0000256" key="4">
    <source>
        <dbReference type="ARBA" id="ARBA00020071"/>
    </source>
</evidence>
<dbReference type="EMBL" id="JAKLTY010000040">
    <property type="protein sequence ID" value="MCG2632377.1"/>
    <property type="molecule type" value="Genomic_DNA"/>
</dbReference>
<dbReference type="PROSITE" id="PS51205">
    <property type="entry name" value="VPS9"/>
    <property type="match status" value="1"/>
</dbReference>
<evidence type="ECO:0000256" key="2">
    <source>
        <dbReference type="ARBA" id="ARBA00004613"/>
    </source>
</evidence>
<dbReference type="Gene3D" id="3.20.20.370">
    <property type="entry name" value="Glycoside hydrolase/deacetylase"/>
    <property type="match status" value="1"/>
</dbReference>
<dbReference type="PANTHER" id="PTHR34216:SF3">
    <property type="entry name" value="POLY-BETA-1,6-N-ACETYL-D-GLUCOSAMINE N-DEACETYLASE"/>
    <property type="match status" value="1"/>
</dbReference>